<gene>
    <name evidence="1" type="ORF">PLOB_00038307</name>
</gene>
<keyword evidence="2" id="KW-1185">Reference proteome</keyword>
<name>A0ABN8P7Y2_9CNID</name>
<accession>A0ABN8P7Y2</accession>
<dbReference type="Proteomes" id="UP001159405">
    <property type="component" value="Unassembled WGS sequence"/>
</dbReference>
<evidence type="ECO:0000313" key="2">
    <source>
        <dbReference type="Proteomes" id="UP001159405"/>
    </source>
</evidence>
<protein>
    <submittedName>
        <fullName evidence="1">Uncharacterized protein</fullName>
    </submittedName>
</protein>
<proteinExistence type="predicted"/>
<evidence type="ECO:0000313" key="1">
    <source>
        <dbReference type="EMBL" id="CAH3136014.1"/>
    </source>
</evidence>
<dbReference type="EMBL" id="CALNXK010000057">
    <property type="protein sequence ID" value="CAH3136014.1"/>
    <property type="molecule type" value="Genomic_DNA"/>
</dbReference>
<reference evidence="1 2" key="1">
    <citation type="submission" date="2022-05" db="EMBL/GenBank/DDBJ databases">
        <authorList>
            <consortium name="Genoscope - CEA"/>
            <person name="William W."/>
        </authorList>
    </citation>
    <scope>NUCLEOTIDE SEQUENCE [LARGE SCALE GENOMIC DNA]</scope>
</reference>
<comment type="caution">
    <text evidence="1">The sequence shown here is derived from an EMBL/GenBank/DDBJ whole genome shotgun (WGS) entry which is preliminary data.</text>
</comment>
<organism evidence="1 2">
    <name type="scientific">Porites lobata</name>
    <dbReference type="NCBI Taxonomy" id="104759"/>
    <lineage>
        <taxon>Eukaryota</taxon>
        <taxon>Metazoa</taxon>
        <taxon>Cnidaria</taxon>
        <taxon>Anthozoa</taxon>
        <taxon>Hexacorallia</taxon>
        <taxon>Scleractinia</taxon>
        <taxon>Fungiina</taxon>
        <taxon>Poritidae</taxon>
        <taxon>Porites</taxon>
    </lineage>
</organism>
<sequence>MKQMIGNEERHYSTLEVNVTDEAKDYAGYHCMLITLAKTIKGGSTMIKPSDRGQGRYCTLYFWNNVPSGDDGSSLRNPPLTGDVTIEIEFAAAVNQNLTVIVFGEFEQVIEVDHRGGVI</sequence>